<dbReference type="RefSeq" id="YP_009314062.1">
    <property type="nucleotide sequence ID" value="NC_031660.1"/>
</dbReference>
<evidence type="ECO:0000313" key="1">
    <source>
        <dbReference type="EMBL" id="SCW22316.1"/>
    </source>
</evidence>
<gene>
    <name evidence="1" type="primary">ORF_7</name>
    <name evidence="1" type="ORF">J0158_60</name>
</gene>
<reference evidence="1" key="2">
    <citation type="submission" date="2016-10" db="EMBL/GenBank/DDBJ databases">
        <authorList>
            <person name="de Groot N.N."/>
        </authorList>
    </citation>
    <scope>NUCLEOTIDE SEQUENCE</scope>
    <source>
        <strain evidence="1">J.0158</strain>
    </source>
</reference>
<dbReference type="AlphaFoldDB" id="A0A1G4NUX0"/>
<name>A0A1G4NUX0_9FLOR</name>
<keyword evidence="1" id="KW-0934">Plastid</keyword>
<keyword evidence="1" id="KW-0150">Chloroplast</keyword>
<organism evidence="1">
    <name type="scientific">Izziella formosana</name>
    <dbReference type="NCBI Taxonomy" id="1653389"/>
    <lineage>
        <taxon>Eukaryota</taxon>
        <taxon>Rhodophyta</taxon>
        <taxon>Florideophyceae</taxon>
        <taxon>Nemaliophycidae</taxon>
        <taxon>Nemaliales</taxon>
        <taxon>Liagoraceae</taxon>
        <taxon>Izziella</taxon>
    </lineage>
</organism>
<dbReference type="EMBL" id="LT622868">
    <property type="protein sequence ID" value="SCW22316.1"/>
    <property type="molecule type" value="Genomic_DNA"/>
</dbReference>
<geneLocation type="chloroplast" evidence="1"/>
<dbReference type="GeneID" id="30000662"/>
<sequence>MNIHSSFIKIWEFNIAPQSLSSIRHNTSIPQYIRIIITNNGSFTRNNSILHKQLTKILLIQQYKENYTEFTPYTIIKPSNRHKRQVWLINDGNKKKFYLQNLILMKSC</sequence>
<proteinExistence type="predicted"/>
<accession>A0A1G4NUX0</accession>
<reference evidence="1" key="1">
    <citation type="submission" date="2016-10" db="EMBL/GenBank/DDBJ databases">
        <title>Chloroplast genomes as a tool to resolve red algal phylogenies: a case study in the Nemaliales.</title>
        <authorList>
            <person name="Costa J.F."/>
            <person name="Lin S.M."/>
            <person name="Macaya E.C."/>
            <person name="Fernandez-Garcia C."/>
            <person name="Verbruggen H."/>
        </authorList>
    </citation>
    <scope>NUCLEOTIDE SEQUENCE</scope>
    <source>
        <strain evidence="1">J.0158</strain>
    </source>
</reference>
<protein>
    <submittedName>
        <fullName evidence="1">Uncharacterized protein</fullName>
    </submittedName>
</protein>